<dbReference type="PANTHER" id="PTHR43140:SF1">
    <property type="entry name" value="TYPE I RESTRICTION ENZYME ECOKI SPECIFICITY SUBUNIT"/>
    <property type="match status" value="1"/>
</dbReference>
<keyword evidence="3" id="KW-0238">DNA-binding</keyword>
<keyword evidence="2" id="KW-0680">Restriction system</keyword>
<sequence>MLKAGWQTKKFSDVLDIRNGRNQKAVESESGTYPVLGSAGNVMGYATDYICEAGTTIIGRKGNISTPIYVETKFWNVDTAFGLSPKAGLNNKFLYYYCLSYDFAALNRGTTIPSLVKSELLEISIPLPPLPEQTRIVAILDEAFANISQAVANAEKNLANTRELFDSYLNKVFASSDERVKLSEITTVISDGDHSPPPKAQEGIPFITISNVNKNTRLIDFSDTFKVPQSYFDALKDTRKPFFGDVLYTVTGSYGIPIKVPHGVEFCFQRHIGLLRPKKNINSSWLYYALLSPSVYEQASSGATGTAQKTVSLNVLRNIEVPMMSESEQVSAVEKLDLFWAQKEELEDIYRRKLAALAELKQALLQKAFTGELTAN</sequence>
<dbReference type="InterPro" id="IPR044946">
    <property type="entry name" value="Restrct_endonuc_typeI_TRD_sf"/>
</dbReference>
<keyword evidence="6" id="KW-0255">Endonuclease</keyword>
<dbReference type="Gene3D" id="3.90.220.20">
    <property type="entry name" value="DNA methylase specificity domains"/>
    <property type="match status" value="2"/>
</dbReference>
<dbReference type="Proteomes" id="UP001054801">
    <property type="component" value="Chromosome"/>
</dbReference>
<gene>
    <name evidence="6" type="ORF">L2Y54_12665</name>
</gene>
<dbReference type="CDD" id="cd17246">
    <property type="entry name" value="RMtype1_S_SonII-TRD2-CR2_like"/>
    <property type="match status" value="1"/>
</dbReference>
<dbReference type="InterPro" id="IPR000055">
    <property type="entry name" value="Restrct_endonuc_typeI_TRD"/>
</dbReference>
<protein>
    <submittedName>
        <fullName evidence="6">Restriction endonuclease subunit S</fullName>
    </submittedName>
</protein>
<name>A0ABY3STN2_9GAMM</name>
<evidence type="ECO:0000259" key="5">
    <source>
        <dbReference type="Pfam" id="PF01420"/>
    </source>
</evidence>
<feature type="domain" description="Type I restriction modification DNA specificity" evidence="5">
    <location>
        <begin position="5"/>
        <end position="145"/>
    </location>
</feature>
<accession>A0ABY3STN2</accession>
<dbReference type="Pfam" id="PF01420">
    <property type="entry name" value="Methylase_S"/>
    <property type="match status" value="2"/>
</dbReference>
<evidence type="ECO:0000313" key="7">
    <source>
        <dbReference type="Proteomes" id="UP001054801"/>
    </source>
</evidence>
<evidence type="ECO:0000256" key="1">
    <source>
        <dbReference type="ARBA" id="ARBA00010923"/>
    </source>
</evidence>
<keyword evidence="6" id="KW-0378">Hydrolase</keyword>
<keyword evidence="6" id="KW-0540">Nuclease</keyword>
<comment type="similarity">
    <text evidence="1">Belongs to the type-I restriction system S methylase family.</text>
</comment>
<feature type="coiled-coil region" evidence="4">
    <location>
        <begin position="144"/>
        <end position="171"/>
    </location>
</feature>
<feature type="domain" description="Type I restriction modification DNA specificity" evidence="5">
    <location>
        <begin position="198"/>
        <end position="344"/>
    </location>
</feature>
<dbReference type="EMBL" id="CP091244">
    <property type="protein sequence ID" value="UJS22795.1"/>
    <property type="molecule type" value="Genomic_DNA"/>
</dbReference>
<dbReference type="GO" id="GO:0004519">
    <property type="term" value="F:endonuclease activity"/>
    <property type="evidence" value="ECO:0007669"/>
    <property type="project" value="UniProtKB-KW"/>
</dbReference>
<keyword evidence="7" id="KW-1185">Reference proteome</keyword>
<organism evidence="6 7">
    <name type="scientific">Thiothrix winogradskyi</name>
    <dbReference type="NCBI Taxonomy" id="96472"/>
    <lineage>
        <taxon>Bacteria</taxon>
        <taxon>Pseudomonadati</taxon>
        <taxon>Pseudomonadota</taxon>
        <taxon>Gammaproteobacteria</taxon>
        <taxon>Thiotrichales</taxon>
        <taxon>Thiotrichaceae</taxon>
        <taxon>Thiothrix</taxon>
    </lineage>
</organism>
<evidence type="ECO:0000256" key="2">
    <source>
        <dbReference type="ARBA" id="ARBA00022747"/>
    </source>
</evidence>
<proteinExistence type="inferred from homology"/>
<reference evidence="6" key="1">
    <citation type="journal article" date="2022" name="Microorganisms">
        <title>Two New Species of Filamentous Sulfur Bacteria of the Genus Thiothrix, Thiothrix winogradskyi sp. nov. and 'Candidatus Thiothrix sulfatifontis' sp. nov.</title>
        <authorList>
            <person name="Ravin N.V."/>
            <person name="Rossetti S."/>
            <person name="Beletsky A.V."/>
            <person name="Kadnikov V.V."/>
            <person name="Rudenko T.S."/>
            <person name="Smolyakov D.D."/>
            <person name="Moskvitina M.I."/>
            <person name="Gureeva M.V."/>
            <person name="Mardanov A.V."/>
            <person name="Grabovich M.Y."/>
        </authorList>
    </citation>
    <scope>NUCLEOTIDE SEQUENCE</scope>
    <source>
        <strain evidence="6">CT3</strain>
    </source>
</reference>
<dbReference type="RefSeq" id="WP_236496514.1">
    <property type="nucleotide sequence ID" value="NZ_CP091244.1"/>
</dbReference>
<keyword evidence="4" id="KW-0175">Coiled coil</keyword>
<dbReference type="PANTHER" id="PTHR43140">
    <property type="entry name" value="TYPE-1 RESTRICTION ENZYME ECOKI SPECIFICITY PROTEIN"/>
    <property type="match status" value="1"/>
</dbReference>
<evidence type="ECO:0000256" key="3">
    <source>
        <dbReference type="ARBA" id="ARBA00023125"/>
    </source>
</evidence>
<dbReference type="CDD" id="cd17288">
    <property type="entry name" value="RMtype1_S_LlaAI06ORF1089P_TRD1-CR1_like"/>
    <property type="match status" value="1"/>
</dbReference>
<dbReference type="SUPFAM" id="SSF116734">
    <property type="entry name" value="DNA methylase specificity domain"/>
    <property type="match status" value="2"/>
</dbReference>
<evidence type="ECO:0000256" key="4">
    <source>
        <dbReference type="SAM" id="Coils"/>
    </source>
</evidence>
<evidence type="ECO:0000313" key="6">
    <source>
        <dbReference type="EMBL" id="UJS22795.1"/>
    </source>
</evidence>
<dbReference type="InterPro" id="IPR051212">
    <property type="entry name" value="Type-I_RE_S_subunit"/>
</dbReference>